<reference evidence="1" key="1">
    <citation type="submission" date="2023-03" db="EMBL/GenBank/DDBJ databases">
        <title>Parabacteroides distasonis, a bacteria resistant against UC.</title>
        <authorList>
            <person name="Dai W."/>
        </authorList>
    </citation>
    <scope>NUCLEOTIDE SEQUENCE</scope>
    <source>
        <strain evidence="1">F1-28</strain>
    </source>
</reference>
<organism evidence="1 2">
    <name type="scientific">Parabacteroides distasonis</name>
    <dbReference type="NCBI Taxonomy" id="823"/>
    <lineage>
        <taxon>Bacteria</taxon>
        <taxon>Pseudomonadati</taxon>
        <taxon>Bacteroidota</taxon>
        <taxon>Bacteroidia</taxon>
        <taxon>Bacteroidales</taxon>
        <taxon>Tannerellaceae</taxon>
        <taxon>Parabacteroides</taxon>
    </lineage>
</organism>
<accession>A0AAX3QKV9</accession>
<proteinExistence type="predicted"/>
<sequence>MLEQLENYLLALKPYTYNILTSEQMKNGKLYLENEERFQDVVIKFLIEEICAFENARQDGQKTRPEDVNLERIQHSLRLLVKRIIN</sequence>
<evidence type="ECO:0000313" key="1">
    <source>
        <dbReference type="EMBL" id="WET63151.1"/>
    </source>
</evidence>
<name>A0AAX3QKV9_PARDI</name>
<gene>
    <name evidence="1" type="ORF">P2T59_15785</name>
</gene>
<dbReference type="Proteomes" id="UP001221009">
    <property type="component" value="Chromosome"/>
</dbReference>
<dbReference type="AlphaFoldDB" id="A0AAX3QKV9"/>
<evidence type="ECO:0000313" key="2">
    <source>
        <dbReference type="Proteomes" id="UP001221009"/>
    </source>
</evidence>
<protein>
    <submittedName>
        <fullName evidence="1">Uncharacterized protein</fullName>
    </submittedName>
</protein>
<dbReference type="EMBL" id="CP120353">
    <property type="protein sequence ID" value="WET63151.1"/>
    <property type="molecule type" value="Genomic_DNA"/>
</dbReference>
<dbReference type="RefSeq" id="WP_229033158.1">
    <property type="nucleotide sequence ID" value="NZ_CP120353.1"/>
</dbReference>